<organism evidence="2 3">
    <name type="scientific">Roseibium limicola</name>
    <dbReference type="NCBI Taxonomy" id="2816037"/>
    <lineage>
        <taxon>Bacteria</taxon>
        <taxon>Pseudomonadati</taxon>
        <taxon>Pseudomonadota</taxon>
        <taxon>Alphaproteobacteria</taxon>
        <taxon>Hyphomicrobiales</taxon>
        <taxon>Stappiaceae</taxon>
        <taxon>Roseibium</taxon>
    </lineage>
</organism>
<dbReference type="Gene3D" id="3.40.630.30">
    <property type="match status" value="1"/>
</dbReference>
<evidence type="ECO:0000259" key="1">
    <source>
        <dbReference type="PROSITE" id="PS51186"/>
    </source>
</evidence>
<dbReference type="CDD" id="cd04301">
    <property type="entry name" value="NAT_SF"/>
    <property type="match status" value="1"/>
</dbReference>
<dbReference type="Proteomes" id="UP000664779">
    <property type="component" value="Unassembled WGS sequence"/>
</dbReference>
<dbReference type="InterPro" id="IPR016181">
    <property type="entry name" value="Acyl_CoA_acyltransferase"/>
</dbReference>
<keyword evidence="3" id="KW-1185">Reference proteome</keyword>
<gene>
    <name evidence="2" type="ORF">J0X15_10775</name>
</gene>
<dbReference type="InterPro" id="IPR000182">
    <property type="entry name" value="GNAT_dom"/>
</dbReference>
<sequence>MNDEIDHQELVLRAATPADEIGIRELNTAAFGQDNEARLVSRLRHCGALVLEMVAQTPRGRILGHIAFSRVTPADSGPGQGLLVTCLAPMAVWPEFQHQGIGGKLITRSLELLREKGEDLVVVLGYPTYYPRFGFDAELAQKVHGPYSGIAFMACALSEAGSRDLPVTVTFATPFEEFE</sequence>
<dbReference type="EMBL" id="JAFLNF010000004">
    <property type="protein sequence ID" value="MBO0345703.1"/>
    <property type="molecule type" value="Genomic_DNA"/>
</dbReference>
<feature type="domain" description="N-acetyltransferase" evidence="1">
    <location>
        <begin position="10"/>
        <end position="158"/>
    </location>
</feature>
<dbReference type="PROSITE" id="PS51186">
    <property type="entry name" value="GNAT"/>
    <property type="match status" value="1"/>
</dbReference>
<dbReference type="AlphaFoldDB" id="A0A939ENN0"/>
<protein>
    <submittedName>
        <fullName evidence="2">N-acetyltransferase</fullName>
    </submittedName>
</protein>
<name>A0A939ENN0_9HYPH</name>
<evidence type="ECO:0000313" key="3">
    <source>
        <dbReference type="Proteomes" id="UP000664779"/>
    </source>
</evidence>
<dbReference type="Pfam" id="PF13527">
    <property type="entry name" value="Acetyltransf_9"/>
    <property type="match status" value="1"/>
</dbReference>
<evidence type="ECO:0000313" key="2">
    <source>
        <dbReference type="EMBL" id="MBO0345703.1"/>
    </source>
</evidence>
<accession>A0A939ENN0</accession>
<dbReference type="RefSeq" id="WP_206940545.1">
    <property type="nucleotide sequence ID" value="NZ_JAFLNF010000004.1"/>
</dbReference>
<comment type="caution">
    <text evidence="2">The sequence shown here is derived from an EMBL/GenBank/DDBJ whole genome shotgun (WGS) entry which is preliminary data.</text>
</comment>
<dbReference type="SUPFAM" id="SSF55729">
    <property type="entry name" value="Acyl-CoA N-acyltransferases (Nat)"/>
    <property type="match status" value="1"/>
</dbReference>
<dbReference type="GO" id="GO:0016747">
    <property type="term" value="F:acyltransferase activity, transferring groups other than amino-acyl groups"/>
    <property type="evidence" value="ECO:0007669"/>
    <property type="project" value="InterPro"/>
</dbReference>
<proteinExistence type="predicted"/>
<reference evidence="2" key="1">
    <citation type="submission" date="2021-03" db="EMBL/GenBank/DDBJ databases">
        <title>Roseibium sp. CAU 1637 isolated from Incheon.</title>
        <authorList>
            <person name="Kim W."/>
        </authorList>
    </citation>
    <scope>NUCLEOTIDE SEQUENCE</scope>
    <source>
        <strain evidence="2">CAU 1637</strain>
    </source>
</reference>